<proteinExistence type="predicted"/>
<dbReference type="EMBL" id="JACXYU010000003">
    <property type="protein sequence ID" value="MBD3931479.1"/>
    <property type="molecule type" value="Genomic_DNA"/>
</dbReference>
<name>A0A927EWP1_9ACTN</name>
<dbReference type="RefSeq" id="WP_191208794.1">
    <property type="nucleotide sequence ID" value="NZ_BAABKL010000018.1"/>
</dbReference>
<dbReference type="AlphaFoldDB" id="A0A927EWP1"/>
<protein>
    <submittedName>
        <fullName evidence="1">Proteinase inhibitor I78</fullName>
    </submittedName>
</protein>
<dbReference type="Pfam" id="PF11720">
    <property type="entry name" value="Inhibitor_I78"/>
    <property type="match status" value="1"/>
</dbReference>
<sequence length="71" mass="7808">MAEIPIDSAEPDDDPESYAGMPVRAAEELARSRGWSTVRVLPPDAVITMEYLAGRLNFAAEDDTVLRSWKG</sequence>
<accession>A0A927EWP1</accession>
<keyword evidence="2" id="KW-1185">Reference proteome</keyword>
<dbReference type="InterPro" id="IPR021719">
    <property type="entry name" value="Prot_inh_I78"/>
</dbReference>
<gene>
    <name evidence="1" type="ORF">IF129_07865</name>
</gene>
<reference evidence="1" key="1">
    <citation type="submission" date="2020-09" db="EMBL/GenBank/DDBJ databases">
        <title>Secondary metabolite and genome analysis of marine Streptomyces chumphonensis KK1-2T.</title>
        <authorList>
            <person name="Phongsopitanun W."/>
            <person name="Kanchanasin P."/>
            <person name="Pittayakhajonwut P."/>
            <person name="Suwanborirux K."/>
            <person name="Tanasupawat S."/>
        </authorList>
    </citation>
    <scope>NUCLEOTIDE SEQUENCE</scope>
    <source>
        <strain evidence="1">KK1-2</strain>
    </source>
</reference>
<dbReference type="Proteomes" id="UP000632289">
    <property type="component" value="Unassembled WGS sequence"/>
</dbReference>
<comment type="caution">
    <text evidence="1">The sequence shown here is derived from an EMBL/GenBank/DDBJ whole genome shotgun (WGS) entry which is preliminary data.</text>
</comment>
<evidence type="ECO:0000313" key="1">
    <source>
        <dbReference type="EMBL" id="MBD3931479.1"/>
    </source>
</evidence>
<dbReference type="Gene3D" id="3.30.10.10">
    <property type="entry name" value="Trypsin Inhibitor V, subunit A"/>
    <property type="match status" value="1"/>
</dbReference>
<organism evidence="1 2">
    <name type="scientific">Streptomyces chumphonensis</name>
    <dbReference type="NCBI Taxonomy" id="1214925"/>
    <lineage>
        <taxon>Bacteria</taxon>
        <taxon>Bacillati</taxon>
        <taxon>Actinomycetota</taxon>
        <taxon>Actinomycetes</taxon>
        <taxon>Kitasatosporales</taxon>
        <taxon>Streptomycetaceae</taxon>
        <taxon>Streptomyces</taxon>
    </lineage>
</organism>
<evidence type="ECO:0000313" key="2">
    <source>
        <dbReference type="Proteomes" id="UP000632289"/>
    </source>
</evidence>